<comment type="similarity">
    <text evidence="1 2">Belongs to the ArsC family.</text>
</comment>
<dbReference type="PROSITE" id="PS51353">
    <property type="entry name" value="ARSC"/>
    <property type="match status" value="1"/>
</dbReference>
<reference evidence="4" key="1">
    <citation type="submission" date="2011-04" db="EMBL/GenBank/DDBJ databases">
        <title>The complete genome of Treponema brennaborense DSM 12168.</title>
        <authorList>
            <person name="Lucas S."/>
            <person name="Han J."/>
            <person name="Lapidus A."/>
            <person name="Bruce D."/>
            <person name="Goodwin L."/>
            <person name="Pitluck S."/>
            <person name="Peters L."/>
            <person name="Kyrpides N."/>
            <person name="Mavromatis K."/>
            <person name="Ivanova N."/>
            <person name="Mikhailova N."/>
            <person name="Pagani I."/>
            <person name="Teshima H."/>
            <person name="Detter J.C."/>
            <person name="Tapia R."/>
            <person name="Han C."/>
            <person name="Land M."/>
            <person name="Hauser L."/>
            <person name="Markowitz V."/>
            <person name="Cheng J.-F."/>
            <person name="Hugenholtz P."/>
            <person name="Woyke T."/>
            <person name="Wu D."/>
            <person name="Gronow S."/>
            <person name="Wellnitz S."/>
            <person name="Brambilla E."/>
            <person name="Klenk H.-P."/>
            <person name="Eisen J.A."/>
        </authorList>
    </citation>
    <scope>NUCLEOTIDE SEQUENCE [LARGE SCALE GENOMIC DNA]</scope>
    <source>
        <strain evidence="4">DSM 12168 / CIP 105900 / DD5/3</strain>
    </source>
</reference>
<evidence type="ECO:0000256" key="2">
    <source>
        <dbReference type="PROSITE-ProRule" id="PRU01282"/>
    </source>
</evidence>
<dbReference type="Proteomes" id="UP000006546">
    <property type="component" value="Chromosome"/>
</dbReference>
<gene>
    <name evidence="3" type="ordered locus">Trebr_2435</name>
</gene>
<dbReference type="InterPro" id="IPR036249">
    <property type="entry name" value="Thioredoxin-like_sf"/>
</dbReference>
<dbReference type="SUPFAM" id="SSF52833">
    <property type="entry name" value="Thioredoxin-like"/>
    <property type="match status" value="1"/>
</dbReference>
<dbReference type="Gene3D" id="3.40.30.10">
    <property type="entry name" value="Glutaredoxin"/>
    <property type="match status" value="1"/>
</dbReference>
<keyword evidence="4" id="KW-1185">Reference proteome</keyword>
<organism evidence="3 4">
    <name type="scientific">Treponema brennaborense (strain DSM 12168 / CIP 105900 / DD5/3)</name>
    <dbReference type="NCBI Taxonomy" id="906968"/>
    <lineage>
        <taxon>Bacteria</taxon>
        <taxon>Pseudomonadati</taxon>
        <taxon>Spirochaetota</taxon>
        <taxon>Spirochaetia</taxon>
        <taxon>Spirochaetales</taxon>
        <taxon>Treponemataceae</taxon>
        <taxon>Treponema</taxon>
    </lineage>
</organism>
<name>F4LMV2_TREBD</name>
<dbReference type="AlphaFoldDB" id="F4LMV2"/>
<dbReference type="InterPro" id="IPR006660">
    <property type="entry name" value="Arsenate_reductase-like"/>
</dbReference>
<dbReference type="HOGENOM" id="CLU_116644_2_3_12"/>
<dbReference type="KEGG" id="tbe:Trebr_2435"/>
<evidence type="ECO:0000313" key="4">
    <source>
        <dbReference type="Proteomes" id="UP000006546"/>
    </source>
</evidence>
<evidence type="ECO:0000313" key="3">
    <source>
        <dbReference type="EMBL" id="AEE17842.1"/>
    </source>
</evidence>
<protein>
    <submittedName>
        <fullName evidence="3">Arsenate reductase like protein</fullName>
    </submittedName>
</protein>
<sequence length="128" mass="13877">MAIQIFGTAKSFDTKNAARWFSARAIRVQQIDLREKPISKGELESVVTALARSLGGRGEAVNALIDGKSKEYASVAYLEDADKFGKLLENPLLLKTPIVRNTDPATCGGASAVTVGLQPEVWQRWTVS</sequence>
<dbReference type="STRING" id="906968.Trebr_2435"/>
<accession>F4LMV2</accession>
<dbReference type="OrthoDB" id="9803749at2"/>
<proteinExistence type="inferred from homology"/>
<evidence type="ECO:0000256" key="1">
    <source>
        <dbReference type="ARBA" id="ARBA00007198"/>
    </source>
</evidence>
<dbReference type="RefSeq" id="WP_013759543.1">
    <property type="nucleotide sequence ID" value="NC_015500.1"/>
</dbReference>
<dbReference type="eggNOG" id="COG1393">
    <property type="taxonomic scope" value="Bacteria"/>
</dbReference>
<dbReference type="EMBL" id="CP002696">
    <property type="protein sequence ID" value="AEE17842.1"/>
    <property type="molecule type" value="Genomic_DNA"/>
</dbReference>